<gene>
    <name evidence="1" type="primary">88</name>
    <name evidence="1" type="ORF">KELLEZIO_88</name>
</gene>
<organism evidence="1 2">
    <name type="scientific">Arthrobacter phage KellEzio</name>
    <dbReference type="NCBI Taxonomy" id="1796995"/>
    <lineage>
        <taxon>Viruses</taxon>
        <taxon>Duplodnaviria</taxon>
        <taxon>Heunggongvirae</taxon>
        <taxon>Uroviricota</taxon>
        <taxon>Caudoviricetes</taxon>
        <taxon>Kelleziovirus</taxon>
        <taxon>Kelleziovirus kellezzio</taxon>
    </lineage>
</organism>
<dbReference type="Proteomes" id="UP000201386">
    <property type="component" value="Segment"/>
</dbReference>
<dbReference type="KEGG" id="vg:29124800"/>
<dbReference type="EMBL" id="KU647626">
    <property type="protein sequence ID" value="AMM44258.1"/>
    <property type="molecule type" value="Genomic_DNA"/>
</dbReference>
<dbReference type="RefSeq" id="YP_009301345.1">
    <property type="nucleotide sequence ID" value="NC_031231.1"/>
</dbReference>
<accession>A0A140G6H3</accession>
<dbReference type="GeneID" id="29124800"/>
<evidence type="ECO:0000313" key="2">
    <source>
        <dbReference type="Proteomes" id="UP000201386"/>
    </source>
</evidence>
<proteinExistence type="predicted"/>
<keyword evidence="2" id="KW-1185">Reference proteome</keyword>
<reference evidence="1 2" key="1">
    <citation type="submission" date="2016-02" db="EMBL/GenBank/DDBJ databases">
        <authorList>
            <person name="Lynch K.C."/>
            <person name="Doan M."/>
            <person name="Paisley J.T."/>
            <person name="Allen K.G."/>
            <person name="Gaffney B.L."/>
            <person name="Rinehart C.A."/>
            <person name="King R.A."/>
            <person name="Staples A."/>
            <person name="Bowman C.A."/>
            <person name="Russell D.A."/>
            <person name="Pope W.H."/>
            <person name="Jacobs-Sera D."/>
            <person name="Hendrix R.W."/>
            <person name="Hatfull G.F."/>
        </authorList>
    </citation>
    <scope>NUCLEOTIDE SEQUENCE [LARGE SCALE GENOMIC DNA]</scope>
</reference>
<keyword evidence="1" id="KW-0378">Hydrolase</keyword>
<evidence type="ECO:0000313" key="1">
    <source>
        <dbReference type="EMBL" id="AMM44258.1"/>
    </source>
</evidence>
<sequence>MDAVAPMEPVGPVLDEIHAERLNQHVKWGEQHHPNGTGAVEPFLGGEQFYYLASQTRYQTNNHAEQGKVTYADILLEEVFEAMAEADPAKLRAELIQVAAVAVQWVQIIDKRKRET</sequence>
<protein>
    <submittedName>
        <fullName evidence="1">Hydrolase domain protein</fullName>
    </submittedName>
</protein>
<dbReference type="GO" id="GO:0016787">
    <property type="term" value="F:hydrolase activity"/>
    <property type="evidence" value="ECO:0007669"/>
    <property type="project" value="UniProtKB-KW"/>
</dbReference>
<name>A0A140G6H3_9CAUD</name>